<dbReference type="GO" id="GO:0044341">
    <property type="term" value="P:sodium-dependent phosphate transport"/>
    <property type="evidence" value="ECO:0007669"/>
    <property type="project" value="InterPro"/>
</dbReference>
<dbReference type="KEGG" id="eaz:JHT90_08010"/>
<feature type="transmembrane region" description="Helical" evidence="6">
    <location>
        <begin position="132"/>
        <end position="150"/>
    </location>
</feature>
<evidence type="ECO:0000313" key="8">
    <source>
        <dbReference type="Proteomes" id="UP000595278"/>
    </source>
</evidence>
<dbReference type="Pfam" id="PF02690">
    <property type="entry name" value="Na_Pi_cotrans"/>
    <property type="match status" value="1"/>
</dbReference>
<keyword evidence="5 6" id="KW-0472">Membrane</keyword>
<gene>
    <name evidence="7" type="ORF">JHT90_08010</name>
</gene>
<evidence type="ECO:0000256" key="4">
    <source>
        <dbReference type="ARBA" id="ARBA00022989"/>
    </source>
</evidence>
<proteinExistence type="predicted"/>
<dbReference type="PANTHER" id="PTHR10010">
    <property type="entry name" value="SOLUTE CARRIER FAMILY 34 SODIUM PHOSPHATE , MEMBER 2-RELATED"/>
    <property type="match status" value="1"/>
</dbReference>
<evidence type="ECO:0000256" key="6">
    <source>
        <dbReference type="SAM" id="Phobius"/>
    </source>
</evidence>
<dbReference type="GO" id="GO:0005436">
    <property type="term" value="F:sodium:phosphate symporter activity"/>
    <property type="evidence" value="ECO:0007669"/>
    <property type="project" value="InterPro"/>
</dbReference>
<keyword evidence="2" id="KW-1003">Cell membrane</keyword>
<keyword evidence="4 6" id="KW-1133">Transmembrane helix</keyword>
<feature type="transmembrane region" description="Helical" evidence="6">
    <location>
        <begin position="195"/>
        <end position="213"/>
    </location>
</feature>
<keyword evidence="3 6" id="KW-0812">Transmembrane</keyword>
<dbReference type="PANTHER" id="PTHR10010:SF46">
    <property type="entry name" value="SODIUM-DEPENDENT PHOSPHATE TRANSPORT PROTEIN 2B"/>
    <property type="match status" value="1"/>
</dbReference>
<keyword evidence="8" id="KW-1185">Reference proteome</keyword>
<name>A0A974NCU7_9GAMM</name>
<evidence type="ECO:0000256" key="2">
    <source>
        <dbReference type="ARBA" id="ARBA00022475"/>
    </source>
</evidence>
<evidence type="ECO:0000313" key="7">
    <source>
        <dbReference type="EMBL" id="QQP84375.1"/>
    </source>
</evidence>
<protein>
    <submittedName>
        <fullName evidence="7">Na/Pi cotransporter family protein</fullName>
    </submittedName>
</protein>
<comment type="subcellular location">
    <subcellularLocation>
        <location evidence="1">Cell membrane</location>
        <topology evidence="1">Multi-pass membrane protein</topology>
    </subcellularLocation>
</comment>
<dbReference type="RefSeq" id="WP_201090273.1">
    <property type="nucleotide sequence ID" value="NZ_CP067393.1"/>
</dbReference>
<feature type="transmembrane region" description="Helical" evidence="6">
    <location>
        <begin position="157"/>
        <end position="175"/>
    </location>
</feature>
<dbReference type="InterPro" id="IPR003841">
    <property type="entry name" value="Na/Pi_transpt"/>
</dbReference>
<accession>A0A974NCU7</accession>
<feature type="transmembrane region" description="Helical" evidence="6">
    <location>
        <begin position="240"/>
        <end position="260"/>
    </location>
</feature>
<organism evidence="7 8">
    <name type="scientific">Entomomonas asaccharolytica</name>
    <dbReference type="NCBI Taxonomy" id="2785331"/>
    <lineage>
        <taxon>Bacteria</taxon>
        <taxon>Pseudomonadati</taxon>
        <taxon>Pseudomonadota</taxon>
        <taxon>Gammaproteobacteria</taxon>
        <taxon>Pseudomonadales</taxon>
        <taxon>Pseudomonadaceae</taxon>
        <taxon>Entomomonas</taxon>
    </lineage>
</organism>
<evidence type="ECO:0000256" key="3">
    <source>
        <dbReference type="ARBA" id="ARBA00022692"/>
    </source>
</evidence>
<feature type="transmembrane region" description="Helical" evidence="6">
    <location>
        <begin position="305"/>
        <end position="326"/>
    </location>
</feature>
<dbReference type="GO" id="GO:0005886">
    <property type="term" value="C:plasma membrane"/>
    <property type="evidence" value="ECO:0007669"/>
    <property type="project" value="UniProtKB-SubCell"/>
</dbReference>
<reference evidence="7 8" key="1">
    <citation type="submission" date="2021-01" db="EMBL/GenBank/DDBJ databases">
        <title>Entomomonas sp. F2A isolated from a house cricket (Acheta domesticus).</title>
        <authorList>
            <person name="Spergser J."/>
            <person name="Busse H.-J."/>
        </authorList>
    </citation>
    <scope>NUCLEOTIDE SEQUENCE [LARGE SCALE GENOMIC DNA]</scope>
    <source>
        <strain evidence="7 8">F2A</strain>
    </source>
</reference>
<evidence type="ECO:0000256" key="1">
    <source>
        <dbReference type="ARBA" id="ARBA00004651"/>
    </source>
</evidence>
<sequence length="621" mass="68267">MTHRSYTRNLLFILLIAGLLCSFYFSRSWVDLCAGLAFFLFGMQCMEDGLKQLAGGKLEQLLAKSTATPLRGLVFGIGSTMVLQSTTLVSLLTIAFISTGLITLAGGITIILGANLGATSGIWLLALAGQSISLSPFAYPLVVLGVLAAFNGDKSKALGRILLGIAFIFLGIDQIKGGFSTFTGDLDLAQYQFSGFLGALLFLGIGLIITVILQSSHATLMLTLTALGLGQIGLEQSFALAIGSNVGSAVTTGVMGFIGGNRSGQRLALAHVIFNVTTGLVTFMLLTPLTWTVASFADLLKLNPLIQLALFHTIFNVSGVVIFWFLQYKLANALIKWLPDIEEPKVLITEVSQPTTLDTVPVEEIITPARYLNDNALSSVETAITTVIKELEHLERISLEVICHALYIPVEQLSANQIDLVLLNSSPENRGIDADTLYRRHIKGIYSDLLTFMGRIEIPSDDEQHQQLFMTCQVVALQLVDAVKDAKHLQKNLHIYLDKSDSTAYTFYIELRKYLLGKLREIYKLGELDLPDELWFSRLQLLNDDSANFDTSFRNRLFASVRLHQLNGTQTSSLMNDVGYASRIVQSLRNVLILSHSSDNDIFNKFKQAVDEERSEHLIIM</sequence>
<feature type="transmembrane region" description="Helical" evidence="6">
    <location>
        <begin position="272"/>
        <end position="293"/>
    </location>
</feature>
<evidence type="ECO:0000256" key="5">
    <source>
        <dbReference type="ARBA" id="ARBA00023136"/>
    </source>
</evidence>
<dbReference type="NCBIfam" id="NF037997">
    <property type="entry name" value="Na_Pi_symport"/>
    <property type="match status" value="1"/>
</dbReference>
<dbReference type="Proteomes" id="UP000595278">
    <property type="component" value="Chromosome"/>
</dbReference>
<dbReference type="EMBL" id="CP067393">
    <property type="protein sequence ID" value="QQP84375.1"/>
    <property type="molecule type" value="Genomic_DNA"/>
</dbReference>
<dbReference type="AlphaFoldDB" id="A0A974NCU7"/>